<keyword evidence="3" id="KW-1185">Reference proteome</keyword>
<evidence type="ECO:0000259" key="1">
    <source>
        <dbReference type="Pfam" id="PF01551"/>
    </source>
</evidence>
<sequence>MRWPVRDPDVVAVFEPPPEPWLAGHRGVDLAAAPGDPLHAPADGVIAFNGTVAGKSVVTIGHGALTSTFEPARSGFAVGARVRRGEAFAEVGGGSDHCARGCVHWGLRRGRDRYLDPQSRASPTALALKPVATQPVTAS</sequence>
<proteinExistence type="predicted"/>
<comment type="caution">
    <text evidence="2">The sequence shown here is derived from an EMBL/GenBank/DDBJ whole genome shotgun (WGS) entry which is preliminary data.</text>
</comment>
<reference evidence="2 3" key="1">
    <citation type="submission" date="2021-05" db="EMBL/GenBank/DDBJ databases">
        <title>Phylogenetic classification of ten novel species belonging to the genus Bifidobacterium comprising B. colchicus sp. nov., B. abeli sp. nov., B. bicoloris sp. nov., B. guerezis sp. nov., B. rosaliae sp. nov., B. santillanensis sp. nov., B. argentati sp. nov., B. amazzoni sp. nov., B. pluviali sp. nov., and B. pinnaculum sp. nov.</title>
        <authorList>
            <person name="Lugli G.A."/>
            <person name="Ruiz Garcia L."/>
            <person name="Margolles A."/>
            <person name="Ventura M."/>
        </authorList>
    </citation>
    <scope>NUCLEOTIDE SEQUENCE [LARGE SCALE GENOMIC DNA]</scope>
    <source>
        <strain evidence="2 3">6T3</strain>
    </source>
</reference>
<dbReference type="InterPro" id="IPR016047">
    <property type="entry name" value="M23ase_b-sheet_dom"/>
</dbReference>
<dbReference type="EMBL" id="JAHBBD010000010">
    <property type="protein sequence ID" value="MBW3082819.1"/>
    <property type="molecule type" value="Genomic_DNA"/>
</dbReference>
<protein>
    <submittedName>
        <fullName evidence="2">M23 family metallopeptidase</fullName>
    </submittedName>
</protein>
<dbReference type="Pfam" id="PF01551">
    <property type="entry name" value="Peptidase_M23"/>
    <property type="match status" value="1"/>
</dbReference>
<feature type="domain" description="M23ase beta-sheet core" evidence="1">
    <location>
        <begin position="24"/>
        <end position="116"/>
    </location>
</feature>
<name>A0ABS6W8J2_9BIFI</name>
<gene>
    <name evidence="2" type="ORF">KIH73_05435</name>
</gene>
<dbReference type="CDD" id="cd12797">
    <property type="entry name" value="M23_peptidase"/>
    <property type="match status" value="1"/>
</dbReference>
<organism evidence="2 3">
    <name type="scientific">Bifidobacterium phasiani</name>
    <dbReference type="NCBI Taxonomy" id="2834431"/>
    <lineage>
        <taxon>Bacteria</taxon>
        <taxon>Bacillati</taxon>
        <taxon>Actinomycetota</taxon>
        <taxon>Actinomycetes</taxon>
        <taxon>Bifidobacteriales</taxon>
        <taxon>Bifidobacteriaceae</taxon>
        <taxon>Bifidobacterium</taxon>
    </lineage>
</organism>
<accession>A0ABS6W8J2</accession>
<evidence type="ECO:0000313" key="3">
    <source>
        <dbReference type="Proteomes" id="UP000812844"/>
    </source>
</evidence>
<dbReference type="Proteomes" id="UP000812844">
    <property type="component" value="Unassembled WGS sequence"/>
</dbReference>
<evidence type="ECO:0000313" key="2">
    <source>
        <dbReference type="EMBL" id="MBW3082819.1"/>
    </source>
</evidence>